<feature type="domain" description="Transglycosylase SLT" evidence="2">
    <location>
        <begin position="222"/>
        <end position="342"/>
    </location>
</feature>
<evidence type="ECO:0000256" key="1">
    <source>
        <dbReference type="ARBA" id="ARBA00007734"/>
    </source>
</evidence>
<gene>
    <name evidence="4" type="ORF">CWE12_00795</name>
</gene>
<dbReference type="InterPro" id="IPR023346">
    <property type="entry name" value="Lysozyme-like_dom_sf"/>
</dbReference>
<comment type="caution">
    <text evidence="4">The sequence shown here is derived from an EMBL/GenBank/DDBJ whole genome shotgun (WGS) entry which is preliminary data.</text>
</comment>
<dbReference type="PROSITE" id="PS00922">
    <property type="entry name" value="TRANSGLYCOSYLASE"/>
    <property type="match status" value="1"/>
</dbReference>
<organism evidence="4 5">
    <name type="scientific">Aliidiomarina sedimenti</name>
    <dbReference type="NCBI Taxonomy" id="1933879"/>
    <lineage>
        <taxon>Bacteria</taxon>
        <taxon>Pseudomonadati</taxon>
        <taxon>Pseudomonadota</taxon>
        <taxon>Gammaproteobacteria</taxon>
        <taxon>Alteromonadales</taxon>
        <taxon>Idiomarinaceae</taxon>
        <taxon>Aliidiomarina</taxon>
    </lineage>
</organism>
<sequence length="383" mass="43484">MKRSPVLVSAVAIGCVLILNSCSLSHQQWRTIAQQSGLQQQAEILLREKLESISSDGDLANLPEILQALGKLLESIWGQREDEVPSDKRLVKYSNDYQARAIVDFERGYLRVETVAEENPLEQLRQATVLALLTPDNLTLDDIFSDSEPQLGEVPFLYPQVLDQDDEPIRYQWRAGRYADYLIANHLQTRRSEGRTIRYVQTDLVEEHLHLRSLDYADSVLRYARQYNIAPDLVYAVIEVESAFNPYAVSHANALGLMQIVPSTAGRDVFERIKKLPGEPTRQQLFVADFNIEIGTAYLHLLDDLYLNRILHPQSRTYAKISAYNGGAGNVFRAFSSNREQAVARINSMTPQQVYQQLVSTHPFAETRNYLRKVQQATAGYQG</sequence>
<evidence type="ECO:0000313" key="4">
    <source>
        <dbReference type="EMBL" id="RUO31569.1"/>
    </source>
</evidence>
<dbReference type="SUPFAM" id="SSF53955">
    <property type="entry name" value="Lysozyme-like"/>
    <property type="match status" value="1"/>
</dbReference>
<reference evidence="4 5" key="1">
    <citation type="journal article" date="2018" name="Front. Microbiol.">
        <title>Genome-Based Analysis Reveals the Taxonomy and Diversity of the Family Idiomarinaceae.</title>
        <authorList>
            <person name="Liu Y."/>
            <person name="Lai Q."/>
            <person name="Shao Z."/>
        </authorList>
    </citation>
    <scope>NUCLEOTIDE SEQUENCE [LARGE SCALE GENOMIC DNA]</scope>
    <source>
        <strain evidence="4 5">GBSy1</strain>
    </source>
</reference>
<dbReference type="Pfam" id="PF11873">
    <property type="entry name" value="Mltc_N"/>
    <property type="match status" value="1"/>
</dbReference>
<keyword evidence="5" id="KW-1185">Reference proteome</keyword>
<dbReference type="PANTHER" id="PTHR37423:SF2">
    <property type="entry name" value="MEMBRANE-BOUND LYTIC MUREIN TRANSGLYCOSYLASE C"/>
    <property type="match status" value="1"/>
</dbReference>
<comment type="similarity">
    <text evidence="1">Belongs to the transglycosylase Slt family.</text>
</comment>
<dbReference type="PANTHER" id="PTHR37423">
    <property type="entry name" value="SOLUBLE LYTIC MUREIN TRANSGLYCOSYLASE-RELATED"/>
    <property type="match status" value="1"/>
</dbReference>
<dbReference type="InterPro" id="IPR008258">
    <property type="entry name" value="Transglycosylase_SLT_dom_1"/>
</dbReference>
<dbReference type="Proteomes" id="UP000287410">
    <property type="component" value="Unassembled WGS sequence"/>
</dbReference>
<dbReference type="EMBL" id="PIPN01000001">
    <property type="protein sequence ID" value="RUO31569.1"/>
    <property type="molecule type" value="Genomic_DNA"/>
</dbReference>
<proteinExistence type="inferred from homology"/>
<dbReference type="InterPro" id="IPR000189">
    <property type="entry name" value="Transglyc_AS"/>
</dbReference>
<dbReference type="PROSITE" id="PS51257">
    <property type="entry name" value="PROKAR_LIPOPROTEIN"/>
    <property type="match status" value="1"/>
</dbReference>
<dbReference type="Pfam" id="PF01464">
    <property type="entry name" value="SLT"/>
    <property type="match status" value="1"/>
</dbReference>
<dbReference type="RefSeq" id="WP_126787679.1">
    <property type="nucleotide sequence ID" value="NZ_PIPN01000001.1"/>
</dbReference>
<evidence type="ECO:0000259" key="2">
    <source>
        <dbReference type="Pfam" id="PF01464"/>
    </source>
</evidence>
<dbReference type="CDD" id="cd16893">
    <property type="entry name" value="LT_MltC_MltE"/>
    <property type="match status" value="1"/>
</dbReference>
<evidence type="ECO:0000313" key="5">
    <source>
        <dbReference type="Proteomes" id="UP000287410"/>
    </source>
</evidence>
<dbReference type="Gene3D" id="1.10.530.10">
    <property type="match status" value="1"/>
</dbReference>
<name>A0ABY0C1F2_9GAMM</name>
<protein>
    <submittedName>
        <fullName evidence="4">DUF3393 domain-containing protein</fullName>
    </submittedName>
</protein>
<feature type="domain" description="Murein transglycosylase-C N-terminal" evidence="3">
    <location>
        <begin position="60"/>
        <end position="213"/>
    </location>
</feature>
<accession>A0ABY0C1F2</accession>
<evidence type="ECO:0000259" key="3">
    <source>
        <dbReference type="Pfam" id="PF11873"/>
    </source>
</evidence>
<dbReference type="InterPro" id="IPR024570">
    <property type="entry name" value="Murein_transglycosylaseC_N"/>
</dbReference>